<dbReference type="Pfam" id="PF14053">
    <property type="entry name" value="DUF4248"/>
    <property type="match status" value="1"/>
</dbReference>
<proteinExistence type="predicted"/>
<gene>
    <name evidence="1" type="ORF">DW921_08690</name>
</gene>
<dbReference type="EMBL" id="QSFT01000016">
    <property type="protein sequence ID" value="RHA75384.1"/>
    <property type="molecule type" value="Genomic_DNA"/>
</dbReference>
<accession>A0A413SZH5</accession>
<organism evidence="1 2">
    <name type="scientific">Phocaeicola coprophilus</name>
    <dbReference type="NCBI Taxonomy" id="387090"/>
    <lineage>
        <taxon>Bacteria</taxon>
        <taxon>Pseudomonadati</taxon>
        <taxon>Bacteroidota</taxon>
        <taxon>Bacteroidia</taxon>
        <taxon>Bacteroidales</taxon>
        <taxon>Bacteroidaceae</taxon>
        <taxon>Phocaeicola</taxon>
    </lineage>
</organism>
<dbReference type="AlphaFoldDB" id="A0A413SZH5"/>
<reference evidence="1 2" key="1">
    <citation type="submission" date="2018-08" db="EMBL/GenBank/DDBJ databases">
        <title>A genome reference for cultivated species of the human gut microbiota.</title>
        <authorList>
            <person name="Zou Y."/>
            <person name="Xue W."/>
            <person name="Luo G."/>
        </authorList>
    </citation>
    <scope>NUCLEOTIDE SEQUENCE [LARGE SCALE GENOMIC DNA]</scope>
    <source>
        <strain evidence="1 2">AM42-38</strain>
    </source>
</reference>
<evidence type="ECO:0000313" key="1">
    <source>
        <dbReference type="EMBL" id="RHA75384.1"/>
    </source>
</evidence>
<evidence type="ECO:0000313" key="2">
    <source>
        <dbReference type="Proteomes" id="UP000283855"/>
    </source>
</evidence>
<protein>
    <submittedName>
        <fullName evidence="1">DUF4248 domain-containing protein</fullName>
    </submittedName>
</protein>
<name>A0A413SZH5_9BACT</name>
<comment type="caution">
    <text evidence="1">The sequence shown here is derived from an EMBL/GenBank/DDBJ whole genome shotgun (WGS) entry which is preliminary data.</text>
</comment>
<dbReference type="Proteomes" id="UP000283855">
    <property type="component" value="Unassembled WGS sequence"/>
</dbReference>
<dbReference type="RefSeq" id="WP_008140890.1">
    <property type="nucleotide sequence ID" value="NZ_CABJGD010000016.1"/>
</dbReference>
<dbReference type="GeneID" id="78404771"/>
<sequence length="84" mass="10072">MNLNERSCVAEETGEFRLRIYHKSELARMYFPQSRQKTASQNLSRWIQGCPELWEGLRRMGYEKTRKYYLKPEVELIVKCLGEP</sequence>
<dbReference type="InterPro" id="IPR025342">
    <property type="entry name" value="DUF4248"/>
</dbReference>